<dbReference type="GO" id="GO:0042910">
    <property type="term" value="F:xenobiotic transmembrane transporter activity"/>
    <property type="evidence" value="ECO:0007669"/>
    <property type="project" value="InterPro"/>
</dbReference>
<organism evidence="8 9">
    <name type="scientific">Methylocapsa palsarum</name>
    <dbReference type="NCBI Taxonomy" id="1612308"/>
    <lineage>
        <taxon>Bacteria</taxon>
        <taxon>Pseudomonadati</taxon>
        <taxon>Pseudomonadota</taxon>
        <taxon>Alphaproteobacteria</taxon>
        <taxon>Hyphomicrobiales</taxon>
        <taxon>Beijerinckiaceae</taxon>
        <taxon>Methylocapsa</taxon>
    </lineage>
</organism>
<dbReference type="EMBL" id="FOSN01000001">
    <property type="protein sequence ID" value="SFK03435.1"/>
    <property type="molecule type" value="Genomic_DNA"/>
</dbReference>
<proteinExistence type="predicted"/>
<evidence type="ECO:0000256" key="4">
    <source>
        <dbReference type="ARBA" id="ARBA00022692"/>
    </source>
</evidence>
<feature type="transmembrane region" description="Helical" evidence="7">
    <location>
        <begin position="345"/>
        <end position="365"/>
    </location>
</feature>
<comment type="subcellular location">
    <subcellularLocation>
        <location evidence="1">Cell inner membrane</location>
        <topology evidence="1">Multi-pass membrane protein</topology>
    </subcellularLocation>
</comment>
<dbReference type="GO" id="GO:0005886">
    <property type="term" value="C:plasma membrane"/>
    <property type="evidence" value="ECO:0007669"/>
    <property type="project" value="UniProtKB-SubCell"/>
</dbReference>
<feature type="transmembrane region" description="Helical" evidence="7">
    <location>
        <begin position="261"/>
        <end position="287"/>
    </location>
</feature>
<dbReference type="PIRSF" id="PIRSF006603">
    <property type="entry name" value="DinF"/>
    <property type="match status" value="1"/>
</dbReference>
<dbReference type="STRING" id="1612308.SAMN05444581_101404"/>
<keyword evidence="4 7" id="KW-0812">Transmembrane</keyword>
<keyword evidence="6 7" id="KW-0472">Membrane</keyword>
<feature type="transmembrane region" description="Helical" evidence="7">
    <location>
        <begin position="192"/>
        <end position="213"/>
    </location>
</feature>
<evidence type="ECO:0000256" key="5">
    <source>
        <dbReference type="ARBA" id="ARBA00022989"/>
    </source>
</evidence>
<keyword evidence="3" id="KW-1003">Cell membrane</keyword>
<feature type="transmembrane region" description="Helical" evidence="7">
    <location>
        <begin position="121"/>
        <end position="143"/>
    </location>
</feature>
<dbReference type="AlphaFoldDB" id="A0A1I3W7G8"/>
<evidence type="ECO:0000256" key="3">
    <source>
        <dbReference type="ARBA" id="ARBA00022475"/>
    </source>
</evidence>
<dbReference type="RefSeq" id="WP_244532034.1">
    <property type="nucleotide sequence ID" value="NZ_FOSN01000001.1"/>
</dbReference>
<reference evidence="8 9" key="1">
    <citation type="submission" date="2016-10" db="EMBL/GenBank/DDBJ databases">
        <authorList>
            <person name="de Groot N.N."/>
        </authorList>
    </citation>
    <scope>NUCLEOTIDE SEQUENCE [LARGE SCALE GENOMIC DNA]</scope>
    <source>
        <strain evidence="8 9">NE2</strain>
    </source>
</reference>
<feature type="transmembrane region" description="Helical" evidence="7">
    <location>
        <begin position="163"/>
        <end position="185"/>
    </location>
</feature>
<dbReference type="InterPro" id="IPR002528">
    <property type="entry name" value="MATE_fam"/>
</dbReference>
<evidence type="ECO:0000256" key="1">
    <source>
        <dbReference type="ARBA" id="ARBA00004429"/>
    </source>
</evidence>
<feature type="transmembrane region" description="Helical" evidence="7">
    <location>
        <begin position="444"/>
        <end position="463"/>
    </location>
</feature>
<feature type="transmembrane region" description="Helical" evidence="7">
    <location>
        <begin position="43"/>
        <end position="64"/>
    </location>
</feature>
<protein>
    <submittedName>
        <fullName evidence="8">Putative efflux protein, MATE family</fullName>
    </submittedName>
</protein>
<keyword evidence="2" id="KW-0813">Transport</keyword>
<dbReference type="PANTHER" id="PTHR43549:SF2">
    <property type="entry name" value="MULTIDRUG RESISTANCE PROTEIN NORM-RELATED"/>
    <property type="match status" value="1"/>
</dbReference>
<keyword evidence="5 7" id="KW-1133">Transmembrane helix</keyword>
<dbReference type="NCBIfam" id="TIGR00797">
    <property type="entry name" value="matE"/>
    <property type="match status" value="1"/>
</dbReference>
<feature type="transmembrane region" description="Helical" evidence="7">
    <location>
        <begin position="385"/>
        <end position="406"/>
    </location>
</feature>
<name>A0A1I3W7G8_9HYPH</name>
<accession>A0A1I3W7G8</accession>
<feature type="transmembrane region" description="Helical" evidence="7">
    <location>
        <begin position="219"/>
        <end position="241"/>
    </location>
</feature>
<dbReference type="Pfam" id="PF01554">
    <property type="entry name" value="MatE"/>
    <property type="match status" value="2"/>
</dbReference>
<keyword evidence="9" id="KW-1185">Reference proteome</keyword>
<evidence type="ECO:0000313" key="8">
    <source>
        <dbReference type="EMBL" id="SFK03435.1"/>
    </source>
</evidence>
<dbReference type="Proteomes" id="UP000198755">
    <property type="component" value="Unassembled WGS sequence"/>
</dbReference>
<evidence type="ECO:0000256" key="2">
    <source>
        <dbReference type="ARBA" id="ARBA00022448"/>
    </source>
</evidence>
<feature type="transmembrane region" description="Helical" evidence="7">
    <location>
        <begin position="413"/>
        <end position="438"/>
    </location>
</feature>
<dbReference type="GO" id="GO:0015297">
    <property type="term" value="F:antiporter activity"/>
    <property type="evidence" value="ECO:0007669"/>
    <property type="project" value="InterPro"/>
</dbReference>
<evidence type="ECO:0000313" key="9">
    <source>
        <dbReference type="Proteomes" id="UP000198755"/>
    </source>
</evidence>
<evidence type="ECO:0000256" key="7">
    <source>
        <dbReference type="SAM" id="Phobius"/>
    </source>
</evidence>
<dbReference type="InterPro" id="IPR052031">
    <property type="entry name" value="Membrane_Transporter-Flippase"/>
</dbReference>
<feature type="transmembrane region" description="Helical" evidence="7">
    <location>
        <begin position="76"/>
        <end position="109"/>
    </location>
</feature>
<dbReference type="InterPro" id="IPR048279">
    <property type="entry name" value="MdtK-like"/>
</dbReference>
<gene>
    <name evidence="8" type="ORF">SAMN05444581_101404</name>
</gene>
<sequence>MSGSNTTSQSCCVMDDPIESANVSKESARLGPANLADPRLASLILRLAMPSVLGLSINALHHVVNAAFIGMMGLEAIAAVSVALPIFLFVSALGHGLGVGSAATIGRLLGAHDADDASTTATVGLGLAGLLGLACTAGLLLWLTPILLFFGATDAVLSYAQDYVGVLAFGCALMLLQILCDFVVISEGNTRFSMWTLVGAFALNIVLDPIFIFGMGLGVAGAGLATITSQFAALTAFAIYFSRKIGILRIHWGLFRPRPDILRPILNVGVPATLTTALSAVAFTMVYRAAGAYGGDAAIAGVAIALRVLTFGELPLVGFCIGAQSVLSYAYGAGAPARVLAATRIMLIATTAFAIAYALTILAFPDAIVSLFTRDPVAASIGVKALVAFHICFTLTGIHLVTLVLLQSLDKGVFAGLVSLAPQGYLLIPLLVILPNFWGIEGVILSLPIAMGLTAALSLIFLLRERMLLQRTTDCSALPLSHLT</sequence>
<dbReference type="PANTHER" id="PTHR43549">
    <property type="entry name" value="MULTIDRUG RESISTANCE PROTEIN YPNP-RELATED"/>
    <property type="match status" value="1"/>
</dbReference>
<evidence type="ECO:0000256" key="6">
    <source>
        <dbReference type="ARBA" id="ARBA00023136"/>
    </source>
</evidence>